<organism evidence="8 9">
    <name type="scientific">Streptococcus mitis ATCC 6249</name>
    <dbReference type="NCBI Taxonomy" id="864567"/>
    <lineage>
        <taxon>Bacteria</taxon>
        <taxon>Bacillati</taxon>
        <taxon>Bacillota</taxon>
        <taxon>Bacilli</taxon>
        <taxon>Lactobacillales</taxon>
        <taxon>Streptococcaceae</taxon>
        <taxon>Streptococcus</taxon>
        <taxon>Streptococcus mitis group</taxon>
    </lineage>
</organism>
<comment type="similarity">
    <text evidence="2">Belongs to the DsbD family.</text>
</comment>
<feature type="transmembrane region" description="Helical" evidence="6">
    <location>
        <begin position="216"/>
        <end position="240"/>
    </location>
</feature>
<comment type="caution">
    <text evidence="8">The sequence shown here is derived from an EMBL/GenBank/DDBJ whole genome shotgun (WGS) entry which is preliminary data.</text>
</comment>
<dbReference type="Proteomes" id="UP000003823">
    <property type="component" value="Unassembled WGS sequence"/>
</dbReference>
<dbReference type="PANTHER" id="PTHR31272">
    <property type="entry name" value="CYTOCHROME C-TYPE BIOGENESIS PROTEIN HI_1454-RELATED"/>
    <property type="match status" value="1"/>
</dbReference>
<feature type="domain" description="Cytochrome C biogenesis protein transmembrane" evidence="7">
    <location>
        <begin position="11"/>
        <end position="228"/>
    </location>
</feature>
<feature type="transmembrane region" description="Helical" evidence="6">
    <location>
        <begin position="135"/>
        <end position="165"/>
    </location>
</feature>
<protein>
    <submittedName>
        <fullName evidence="8">Cytochrome C biogenesis protein transmembrane region</fullName>
    </submittedName>
</protein>
<dbReference type="eggNOG" id="COG0785">
    <property type="taxonomic scope" value="Bacteria"/>
</dbReference>
<dbReference type="HOGENOM" id="CLU_053225_2_0_9"/>
<keyword evidence="5 6" id="KW-0472">Membrane</keyword>
<dbReference type="AlphaFoldDB" id="E0PQV9"/>
<dbReference type="EMBL" id="AEEN01000012">
    <property type="protein sequence ID" value="EFM31556.1"/>
    <property type="molecule type" value="Genomic_DNA"/>
</dbReference>
<dbReference type="Pfam" id="PF02683">
    <property type="entry name" value="DsbD_TM"/>
    <property type="match status" value="1"/>
</dbReference>
<keyword evidence="4 6" id="KW-1133">Transmembrane helix</keyword>
<evidence type="ECO:0000256" key="5">
    <source>
        <dbReference type="ARBA" id="ARBA00023136"/>
    </source>
</evidence>
<dbReference type="PANTHER" id="PTHR31272:SF4">
    <property type="entry name" value="CYTOCHROME C-TYPE BIOGENESIS PROTEIN HI_1454-RELATED"/>
    <property type="match status" value="1"/>
</dbReference>
<comment type="subcellular location">
    <subcellularLocation>
        <location evidence="1">Membrane</location>
        <topology evidence="1">Multi-pass membrane protein</topology>
    </subcellularLocation>
</comment>
<evidence type="ECO:0000259" key="7">
    <source>
        <dbReference type="Pfam" id="PF02683"/>
    </source>
</evidence>
<dbReference type="InterPro" id="IPR003834">
    <property type="entry name" value="Cyt_c_assmbl_TM_dom"/>
</dbReference>
<evidence type="ECO:0000313" key="9">
    <source>
        <dbReference type="Proteomes" id="UP000003823"/>
    </source>
</evidence>
<evidence type="ECO:0000256" key="4">
    <source>
        <dbReference type="ARBA" id="ARBA00022989"/>
    </source>
</evidence>
<evidence type="ECO:0000256" key="6">
    <source>
        <dbReference type="SAM" id="Phobius"/>
    </source>
</evidence>
<accession>E0PQV9</accession>
<evidence type="ECO:0000256" key="1">
    <source>
        <dbReference type="ARBA" id="ARBA00004141"/>
    </source>
</evidence>
<feature type="transmembrane region" description="Helical" evidence="6">
    <location>
        <begin position="12"/>
        <end position="41"/>
    </location>
</feature>
<dbReference type="GO" id="GO:0017004">
    <property type="term" value="P:cytochrome complex assembly"/>
    <property type="evidence" value="ECO:0007669"/>
    <property type="project" value="InterPro"/>
</dbReference>
<feature type="transmembrane region" description="Helical" evidence="6">
    <location>
        <begin position="94"/>
        <end position="114"/>
    </location>
</feature>
<gene>
    <name evidence="8" type="ORF">HMPREF8571_0926</name>
</gene>
<name>E0PQV9_STRMT</name>
<reference evidence="8 9" key="1">
    <citation type="submission" date="2010-07" db="EMBL/GenBank/DDBJ databases">
        <authorList>
            <person name="Muzny D."/>
            <person name="Qin X."/>
            <person name="Deng J."/>
            <person name="Jiang H."/>
            <person name="Liu Y."/>
            <person name="Qu J."/>
            <person name="Song X.-Z."/>
            <person name="Zhang L."/>
            <person name="Thornton R."/>
            <person name="Coyle M."/>
            <person name="Francisco L."/>
            <person name="Jackson L."/>
            <person name="Javaid M."/>
            <person name="Korchina V."/>
            <person name="Kovar C."/>
            <person name="Mata R."/>
            <person name="Mathew T."/>
            <person name="Ngo R."/>
            <person name="Nguyen L."/>
            <person name="Nguyen N."/>
            <person name="Okwuonu G."/>
            <person name="Ongeri F."/>
            <person name="Pham C."/>
            <person name="Simmons D."/>
            <person name="Wilczek-Boney K."/>
            <person name="Hale W."/>
            <person name="Jakkamsetti A."/>
            <person name="Pham P."/>
            <person name="Ruth R."/>
            <person name="San Lucas F."/>
            <person name="Warren J."/>
            <person name="Zhang J."/>
            <person name="Zhao Z."/>
            <person name="Zhou C."/>
            <person name="Zhu D."/>
            <person name="Lee S."/>
            <person name="Bess C."/>
            <person name="Blankenburg K."/>
            <person name="Forbes L."/>
            <person name="Fu Q."/>
            <person name="Gubbala S."/>
            <person name="Hirani K."/>
            <person name="Jayaseelan J.C."/>
            <person name="Lara F."/>
            <person name="Munidasa M."/>
            <person name="Palculict T."/>
            <person name="Patil S."/>
            <person name="Pu L.-L."/>
            <person name="Saada N."/>
            <person name="Tang L."/>
            <person name="Weissenberger G."/>
            <person name="Zhu Y."/>
            <person name="Hemphill L."/>
            <person name="Shang Y."/>
            <person name="Youmans B."/>
            <person name="Ayvaz T."/>
            <person name="Ross M."/>
            <person name="Santibanez J."/>
            <person name="Aqrawi P."/>
            <person name="Gross S."/>
            <person name="Joshi V."/>
            <person name="Fowler G."/>
            <person name="Nazareth L."/>
            <person name="Reid J."/>
            <person name="Worley K."/>
            <person name="Petrosino J."/>
            <person name="Highlander S."/>
            <person name="Gibbs R."/>
        </authorList>
    </citation>
    <scope>NUCLEOTIDE SEQUENCE [LARGE SCALE GENOMIC DNA]</scope>
    <source>
        <strain evidence="8 9">ATCC 6249</strain>
    </source>
</reference>
<evidence type="ECO:0000256" key="2">
    <source>
        <dbReference type="ARBA" id="ARBA00006143"/>
    </source>
</evidence>
<keyword evidence="3 6" id="KW-0812">Transmembrane</keyword>
<evidence type="ECO:0000256" key="3">
    <source>
        <dbReference type="ARBA" id="ARBA00022692"/>
    </source>
</evidence>
<proteinExistence type="inferred from homology"/>
<feature type="transmembrane region" description="Helical" evidence="6">
    <location>
        <begin position="62"/>
        <end position="82"/>
    </location>
</feature>
<dbReference type="GO" id="GO:0016020">
    <property type="term" value="C:membrane"/>
    <property type="evidence" value="ECO:0007669"/>
    <property type="project" value="UniProtKB-SubCell"/>
</dbReference>
<sequence>MKVGNSLESIIFLVSVFLAGILSFFSPCIFPLLPVYAGILLDDQRNSKSFRFFGRDVAWSGLIRTLCFIAGISLIFFILGFGAGFLGNMLYADWFRYLMGAVIILLGLHQMEILHFNKLEVQKTVTFKKSQSNHYLSAFLLGITFSFGWTPCIGPVLSSVLALAASGGNGAWQGAVLTLVYTLGMALPFIVLALASGWIMPYFSKLKPHMILLKKIGGALIILMGLLLMLGQLNALSGILG</sequence>
<feature type="transmembrane region" description="Helical" evidence="6">
    <location>
        <begin position="171"/>
        <end position="195"/>
    </location>
</feature>
<dbReference type="InterPro" id="IPR051790">
    <property type="entry name" value="Cytochrome_c-biogenesis_DsbD"/>
</dbReference>
<evidence type="ECO:0000313" key="8">
    <source>
        <dbReference type="EMBL" id="EFM31556.1"/>
    </source>
</evidence>